<dbReference type="PANTHER" id="PTHR33798:SF5">
    <property type="entry name" value="FLAVIN REDUCTASE LIKE DOMAIN-CONTAINING PROTEIN"/>
    <property type="match status" value="1"/>
</dbReference>
<evidence type="ECO:0000313" key="6">
    <source>
        <dbReference type="EMBL" id="KAL2793354.1"/>
    </source>
</evidence>
<dbReference type="Proteomes" id="UP001610563">
    <property type="component" value="Unassembled WGS sequence"/>
</dbReference>
<dbReference type="InterPro" id="IPR012349">
    <property type="entry name" value="Split_barrel_FMN-bd"/>
</dbReference>
<evidence type="ECO:0000256" key="4">
    <source>
        <dbReference type="ARBA" id="ARBA00038054"/>
    </source>
</evidence>
<comment type="similarity">
    <text evidence="4">Belongs to the flavoredoxin family.</text>
</comment>
<dbReference type="SUPFAM" id="SSF50475">
    <property type="entry name" value="FMN-binding split barrel"/>
    <property type="match status" value="1"/>
</dbReference>
<evidence type="ECO:0000259" key="5">
    <source>
        <dbReference type="SMART" id="SM00903"/>
    </source>
</evidence>
<comment type="cofactor">
    <cofactor evidence="1">
        <name>FMN</name>
        <dbReference type="ChEBI" id="CHEBI:58210"/>
    </cofactor>
</comment>
<evidence type="ECO:0000256" key="2">
    <source>
        <dbReference type="ARBA" id="ARBA00022630"/>
    </source>
</evidence>
<gene>
    <name evidence="6" type="ORF">BJX66DRAFT_227140</name>
</gene>
<evidence type="ECO:0000256" key="1">
    <source>
        <dbReference type="ARBA" id="ARBA00001917"/>
    </source>
</evidence>
<dbReference type="InterPro" id="IPR002563">
    <property type="entry name" value="Flavin_Rdtase-like_dom"/>
</dbReference>
<reference evidence="6 7" key="1">
    <citation type="submission" date="2024-07" db="EMBL/GenBank/DDBJ databases">
        <title>Section-level genome sequencing and comparative genomics of Aspergillus sections Usti and Cavernicolus.</title>
        <authorList>
            <consortium name="Lawrence Berkeley National Laboratory"/>
            <person name="Nybo J.L."/>
            <person name="Vesth T.C."/>
            <person name="Theobald S."/>
            <person name="Frisvad J.C."/>
            <person name="Larsen T.O."/>
            <person name="Kjaerboelling I."/>
            <person name="Rothschild-Mancinelli K."/>
            <person name="Lyhne E.K."/>
            <person name="Kogle M.E."/>
            <person name="Barry K."/>
            <person name="Clum A."/>
            <person name="Na H."/>
            <person name="Ledsgaard L."/>
            <person name="Lin J."/>
            <person name="Lipzen A."/>
            <person name="Kuo A."/>
            <person name="Riley R."/>
            <person name="Mondo S."/>
            <person name="Labutti K."/>
            <person name="Haridas S."/>
            <person name="Pangalinan J."/>
            <person name="Salamov A.A."/>
            <person name="Simmons B.A."/>
            <person name="Magnuson J.K."/>
            <person name="Chen J."/>
            <person name="Drula E."/>
            <person name="Henrissat B."/>
            <person name="Wiebenga A."/>
            <person name="Lubbers R.J."/>
            <person name="Gomes A.C."/>
            <person name="Makela M.R."/>
            <person name="Stajich J."/>
            <person name="Grigoriev I.V."/>
            <person name="Mortensen U.H."/>
            <person name="De Vries R.P."/>
            <person name="Baker S.E."/>
            <person name="Andersen M.R."/>
        </authorList>
    </citation>
    <scope>NUCLEOTIDE SEQUENCE [LARGE SCALE GENOMIC DNA]</scope>
    <source>
        <strain evidence="6 7">CBS 209.92</strain>
    </source>
</reference>
<comment type="caution">
    <text evidence="6">The sequence shown here is derived from an EMBL/GenBank/DDBJ whole genome shotgun (WGS) entry which is preliminary data.</text>
</comment>
<dbReference type="Gene3D" id="2.30.110.10">
    <property type="entry name" value="Electron Transport, Fmn-binding Protein, Chain A"/>
    <property type="match status" value="1"/>
</dbReference>
<sequence>MRSIIFSRLRIRRAILSRRTMGTKSPFELKPKYADFAKVQASRPDFNPNKPVTYAKPPNPTWRYGDGASPSSEYEHVGIDPYHPDRPMISNYRLLISAIPRPISFVSTVSKDGTRNLAPFSYFQVVDHDPPTFVIGFSARPTRLKDTQKNLVETGECVINIVSEHFIEAANATSLDIPADESEWGLSGLAAEPSATVRPDRVKDAVFSIEGKLLEMKDLDYGHGENKKAFGALAIIQATRFWAREDAINGTHDELDLTILRPLVQLGGMQYGRVRETFELPRPSLETEMERPGSSLPDFVKRRGV</sequence>
<keyword evidence="3" id="KW-0288">FMN</keyword>
<feature type="domain" description="Flavin reductase like" evidence="5">
    <location>
        <begin position="96"/>
        <end position="232"/>
    </location>
</feature>
<dbReference type="EMBL" id="JBFTWV010000059">
    <property type="protein sequence ID" value="KAL2793354.1"/>
    <property type="molecule type" value="Genomic_DNA"/>
</dbReference>
<evidence type="ECO:0000313" key="7">
    <source>
        <dbReference type="Proteomes" id="UP001610563"/>
    </source>
</evidence>
<protein>
    <recommendedName>
        <fullName evidence="5">Flavin reductase like domain-containing protein</fullName>
    </recommendedName>
</protein>
<keyword evidence="7" id="KW-1185">Reference proteome</keyword>
<organism evidence="6 7">
    <name type="scientific">Aspergillus keveii</name>
    <dbReference type="NCBI Taxonomy" id="714993"/>
    <lineage>
        <taxon>Eukaryota</taxon>
        <taxon>Fungi</taxon>
        <taxon>Dikarya</taxon>
        <taxon>Ascomycota</taxon>
        <taxon>Pezizomycotina</taxon>
        <taxon>Eurotiomycetes</taxon>
        <taxon>Eurotiomycetidae</taxon>
        <taxon>Eurotiales</taxon>
        <taxon>Aspergillaceae</taxon>
        <taxon>Aspergillus</taxon>
        <taxon>Aspergillus subgen. Nidulantes</taxon>
    </lineage>
</organism>
<accession>A0ABR4G2Y0</accession>
<keyword evidence="2" id="KW-0285">Flavoprotein</keyword>
<dbReference type="SMART" id="SM00903">
    <property type="entry name" value="Flavin_Reduct"/>
    <property type="match status" value="1"/>
</dbReference>
<proteinExistence type="inferred from homology"/>
<dbReference type="PANTHER" id="PTHR33798">
    <property type="entry name" value="FLAVOPROTEIN OXYGENASE"/>
    <property type="match status" value="1"/>
</dbReference>
<dbReference type="Pfam" id="PF01613">
    <property type="entry name" value="Flavin_Reduct"/>
    <property type="match status" value="1"/>
</dbReference>
<evidence type="ECO:0000256" key="3">
    <source>
        <dbReference type="ARBA" id="ARBA00022643"/>
    </source>
</evidence>
<name>A0ABR4G2Y0_9EURO</name>